<evidence type="ECO:0000256" key="4">
    <source>
        <dbReference type="ARBA" id="ARBA00022737"/>
    </source>
</evidence>
<dbReference type="RefSeq" id="XP_022459844.1">
    <property type="nucleotide sequence ID" value="XM_022602286.1"/>
</dbReference>
<evidence type="ECO:0000313" key="9">
    <source>
        <dbReference type="EMBL" id="CDK27852.1"/>
    </source>
</evidence>
<comment type="subcellular location">
    <subcellularLocation>
        <location evidence="1">Cytoplasm</location>
        <location evidence="1">Cytoskeleton</location>
    </subcellularLocation>
</comment>
<dbReference type="OrthoDB" id="10006997at2759"/>
<dbReference type="InterPro" id="IPR029006">
    <property type="entry name" value="ADF-H/Gelsolin-like_dom_sf"/>
</dbReference>
<dbReference type="InterPro" id="IPR002108">
    <property type="entry name" value="ADF-H"/>
</dbReference>
<accession>W6MRI0</accession>
<dbReference type="GO" id="GO:0005884">
    <property type="term" value="C:actin filament"/>
    <property type="evidence" value="ECO:0007669"/>
    <property type="project" value="TreeGrafter"/>
</dbReference>
<dbReference type="GO" id="GO:0051016">
    <property type="term" value="P:barbed-end actin filament capping"/>
    <property type="evidence" value="ECO:0007669"/>
    <property type="project" value="TreeGrafter"/>
</dbReference>
<dbReference type="STRING" id="1382522.W6MRI0"/>
<gene>
    <name evidence="9" type="ORF">KUCA_T00003831001</name>
</gene>
<keyword evidence="10" id="KW-1185">Reference proteome</keyword>
<organism evidence="9 10">
    <name type="scientific">Kuraishia capsulata CBS 1993</name>
    <dbReference type="NCBI Taxonomy" id="1382522"/>
    <lineage>
        <taxon>Eukaryota</taxon>
        <taxon>Fungi</taxon>
        <taxon>Dikarya</taxon>
        <taxon>Ascomycota</taxon>
        <taxon>Saccharomycotina</taxon>
        <taxon>Pichiomycetes</taxon>
        <taxon>Pichiales</taxon>
        <taxon>Pichiaceae</taxon>
        <taxon>Kuraishia</taxon>
    </lineage>
</organism>
<dbReference type="Gene3D" id="3.40.20.10">
    <property type="entry name" value="Severin"/>
    <property type="match status" value="2"/>
</dbReference>
<evidence type="ECO:0000259" key="8">
    <source>
        <dbReference type="PROSITE" id="PS51263"/>
    </source>
</evidence>
<feature type="domain" description="ADF-H" evidence="8">
    <location>
        <begin position="176"/>
        <end position="300"/>
    </location>
</feature>
<comment type="subunit">
    <text evidence="7">Interacts with G-actin; ADP-actin form.</text>
</comment>
<dbReference type="Proteomes" id="UP000019384">
    <property type="component" value="Unassembled WGS sequence"/>
</dbReference>
<sequence length="319" mass="34888">MSSQSGITASPELIAAFKDYIDTSSRALIVKIVDEKLLPHEIIAGSQSLGTDLDLVRSKLSDSEACYLVVKNEGTNKHTFVSFVPDYAHVKSKMLYASTKNAIIRELGLEFFEPVVFVNELEEISSAGWKEISDHESSSGPLTASEESLAKVKEQETISLLSADNRRRELAQHGSEGTLNLKIASELLSKASSLQKGDYVNAEILPDESVALRSHGNVTSVSGLANQIPSSSPNYSVYKYGDSKVAFILTCPSGSKVRDRMLYAASKSAFMKQLPVEFERTIEAGDASEIDVGEFEEKLVEETVSNGLRFSKPRGPKRR</sequence>
<dbReference type="InterPro" id="IPR028458">
    <property type="entry name" value="Twinfilin"/>
</dbReference>
<keyword evidence="5" id="KW-0009">Actin-binding</keyword>
<evidence type="ECO:0000256" key="5">
    <source>
        <dbReference type="ARBA" id="ARBA00023203"/>
    </source>
</evidence>
<dbReference type="Pfam" id="PF00241">
    <property type="entry name" value="Cofilin_ADF"/>
    <property type="match status" value="2"/>
</dbReference>
<keyword evidence="4" id="KW-0677">Repeat</keyword>
<keyword evidence="3" id="KW-0963">Cytoplasm</keyword>
<dbReference type="GeneID" id="34521232"/>
<dbReference type="HOGENOM" id="CLU_031995_0_2_1"/>
<dbReference type="EMBL" id="HG793128">
    <property type="protein sequence ID" value="CDK27852.1"/>
    <property type="molecule type" value="Genomic_DNA"/>
</dbReference>
<reference evidence="9" key="1">
    <citation type="submission" date="2013-12" db="EMBL/GenBank/DDBJ databases">
        <authorList>
            <person name="Genoscope - CEA"/>
        </authorList>
    </citation>
    <scope>NUCLEOTIDE SEQUENCE</scope>
    <source>
        <strain evidence="9">CBS 1993</strain>
    </source>
</reference>
<dbReference type="CDD" id="cd11285">
    <property type="entry name" value="ADF_Twf-N_like"/>
    <property type="match status" value="1"/>
</dbReference>
<evidence type="ECO:0000256" key="7">
    <source>
        <dbReference type="ARBA" id="ARBA00038532"/>
    </source>
</evidence>
<dbReference type="GO" id="GO:0051015">
    <property type="term" value="F:actin filament binding"/>
    <property type="evidence" value="ECO:0007669"/>
    <property type="project" value="TreeGrafter"/>
</dbReference>
<feature type="domain" description="ADF-H" evidence="8">
    <location>
        <begin position="5"/>
        <end position="134"/>
    </location>
</feature>
<dbReference type="GO" id="GO:0030042">
    <property type="term" value="P:actin filament depolymerization"/>
    <property type="evidence" value="ECO:0007669"/>
    <property type="project" value="TreeGrafter"/>
</dbReference>
<dbReference type="GO" id="GO:0003785">
    <property type="term" value="F:actin monomer binding"/>
    <property type="evidence" value="ECO:0007669"/>
    <property type="project" value="TreeGrafter"/>
</dbReference>
<dbReference type="PROSITE" id="PS51263">
    <property type="entry name" value="ADF_H"/>
    <property type="match status" value="2"/>
</dbReference>
<comment type="similarity">
    <text evidence="2">Belongs to the actin-binding proteins ADF family. Twinfilin subfamily.</text>
</comment>
<keyword evidence="6" id="KW-0206">Cytoskeleton</keyword>
<dbReference type="SUPFAM" id="SSF55753">
    <property type="entry name" value="Actin depolymerizing proteins"/>
    <property type="match status" value="2"/>
</dbReference>
<reference evidence="9" key="2">
    <citation type="submission" date="2014-02" db="EMBL/GenBank/DDBJ databases">
        <title>Complete DNA sequence of /Kuraishia capsulata/ illustrates novel genomic features among budding yeasts (/Saccharomycotina/).</title>
        <authorList>
            <person name="Morales L."/>
            <person name="Noel B."/>
            <person name="Porcel B."/>
            <person name="Marcet-Houben M."/>
            <person name="Hullo M-F."/>
            <person name="Sacerdot C."/>
            <person name="Tekaia F."/>
            <person name="Leh-Louis V."/>
            <person name="Despons L."/>
            <person name="Khanna V."/>
            <person name="Aury J-M."/>
            <person name="Barbe V."/>
            <person name="Couloux A."/>
            <person name="Labadie K."/>
            <person name="Pelletier E."/>
            <person name="Souciet J-L."/>
            <person name="Boekhout T."/>
            <person name="Gabaldon T."/>
            <person name="Wincker P."/>
            <person name="Dujon B."/>
        </authorList>
    </citation>
    <scope>NUCLEOTIDE SEQUENCE</scope>
    <source>
        <strain evidence="9">CBS 1993</strain>
    </source>
</reference>
<dbReference type="SMART" id="SM00102">
    <property type="entry name" value="ADF"/>
    <property type="match status" value="2"/>
</dbReference>
<evidence type="ECO:0000256" key="2">
    <source>
        <dbReference type="ARBA" id="ARBA00009557"/>
    </source>
</evidence>
<evidence type="ECO:0000256" key="1">
    <source>
        <dbReference type="ARBA" id="ARBA00004245"/>
    </source>
</evidence>
<dbReference type="AlphaFoldDB" id="W6MRI0"/>
<evidence type="ECO:0000256" key="6">
    <source>
        <dbReference type="ARBA" id="ARBA00023212"/>
    </source>
</evidence>
<dbReference type="PANTHER" id="PTHR13759:SF1">
    <property type="entry name" value="TWINFILIN"/>
    <property type="match status" value="1"/>
</dbReference>
<protein>
    <recommendedName>
        <fullName evidence="8">ADF-H domain-containing protein</fullName>
    </recommendedName>
</protein>
<name>W6MRI0_9ASCO</name>
<evidence type="ECO:0000313" key="10">
    <source>
        <dbReference type="Proteomes" id="UP000019384"/>
    </source>
</evidence>
<dbReference type="PANTHER" id="PTHR13759">
    <property type="entry name" value="TWINFILIN"/>
    <property type="match status" value="1"/>
</dbReference>
<proteinExistence type="inferred from homology"/>
<dbReference type="GO" id="GO:0005737">
    <property type="term" value="C:cytoplasm"/>
    <property type="evidence" value="ECO:0007669"/>
    <property type="project" value="TreeGrafter"/>
</dbReference>
<evidence type="ECO:0000256" key="3">
    <source>
        <dbReference type="ARBA" id="ARBA00022490"/>
    </source>
</evidence>